<dbReference type="AlphaFoldDB" id="A0A5N5IR01"/>
<protein>
    <recommendedName>
        <fullName evidence="3">N-acetylglucosamine kinase</fullName>
    </recommendedName>
</protein>
<keyword evidence="2" id="KW-1185">Reference proteome</keyword>
<evidence type="ECO:0000313" key="2">
    <source>
        <dbReference type="Proteomes" id="UP000319204"/>
    </source>
</evidence>
<reference evidence="1" key="1">
    <citation type="submission" date="2019-10" db="EMBL/GenBank/DDBJ databases">
        <title>Muricauda hadale sp. nov., a piezophilic bacterium isolated from hadopelagic water of the Mariana Trench.</title>
        <authorList>
            <person name="Wei Y."/>
        </authorList>
    </citation>
    <scope>NUCLEOTIDE SEQUENCE [LARGE SCALE GENOMIC DNA]</scope>
    <source>
        <strain evidence="1">MT-229</strain>
    </source>
</reference>
<dbReference type="SUPFAM" id="SSF53067">
    <property type="entry name" value="Actin-like ATPase domain"/>
    <property type="match status" value="1"/>
</dbReference>
<dbReference type="OrthoDB" id="871343at2"/>
<accession>A0A5N5IR01</accession>
<dbReference type="EMBL" id="VNIK02000002">
    <property type="protein sequence ID" value="KAB5490638.1"/>
    <property type="molecule type" value="Genomic_DNA"/>
</dbReference>
<organism evidence="1 2">
    <name type="scientific">Flagellimonas hadalis</name>
    <dbReference type="NCBI Taxonomy" id="2597517"/>
    <lineage>
        <taxon>Bacteria</taxon>
        <taxon>Pseudomonadati</taxon>
        <taxon>Bacteroidota</taxon>
        <taxon>Flavobacteriia</taxon>
        <taxon>Flavobacteriales</taxon>
        <taxon>Flavobacteriaceae</taxon>
        <taxon>Flagellimonas</taxon>
    </lineage>
</organism>
<dbReference type="Gene3D" id="1.10.720.160">
    <property type="match status" value="1"/>
</dbReference>
<sequence>MKTSTIYNTLVKELYHGDNPSPYLANFAQFMIQHQDHLFMQEVIKDGIDKVFEHVLRPYREEMECCPIYFVGSIAFYLQEVIQHEAHKKGYNTVHFIQKPIEYLVGE</sequence>
<evidence type="ECO:0008006" key="3">
    <source>
        <dbReference type="Google" id="ProtNLM"/>
    </source>
</evidence>
<name>A0A5N5IR01_9FLAO</name>
<proteinExistence type="predicted"/>
<comment type="caution">
    <text evidence="1">The sequence shown here is derived from an EMBL/GenBank/DDBJ whole genome shotgun (WGS) entry which is preliminary data.</text>
</comment>
<evidence type="ECO:0000313" key="1">
    <source>
        <dbReference type="EMBL" id="KAB5490638.1"/>
    </source>
</evidence>
<gene>
    <name evidence="1" type="ORF">FOT42_004205</name>
</gene>
<dbReference type="Proteomes" id="UP000319204">
    <property type="component" value="Unassembled WGS sequence"/>
</dbReference>
<dbReference type="InterPro" id="IPR043129">
    <property type="entry name" value="ATPase_NBD"/>
</dbReference>
<dbReference type="RefSeq" id="WP_151889335.1">
    <property type="nucleotide sequence ID" value="NZ_VNIK02000002.1"/>
</dbReference>